<dbReference type="AlphaFoldDB" id="A0A914DGA4"/>
<organism evidence="3 4">
    <name type="scientific">Acrobeloides nanus</name>
    <dbReference type="NCBI Taxonomy" id="290746"/>
    <lineage>
        <taxon>Eukaryota</taxon>
        <taxon>Metazoa</taxon>
        <taxon>Ecdysozoa</taxon>
        <taxon>Nematoda</taxon>
        <taxon>Chromadorea</taxon>
        <taxon>Rhabditida</taxon>
        <taxon>Tylenchina</taxon>
        <taxon>Cephalobomorpha</taxon>
        <taxon>Cephaloboidea</taxon>
        <taxon>Cephalobidae</taxon>
        <taxon>Acrobeloides</taxon>
    </lineage>
</organism>
<proteinExistence type="predicted"/>
<accession>A0A914DGA4</accession>
<dbReference type="Pfam" id="PF14033">
    <property type="entry name" value="DUF4246"/>
    <property type="match status" value="1"/>
</dbReference>
<evidence type="ECO:0000313" key="4">
    <source>
        <dbReference type="WBParaSite" id="ACRNAN_scaffold261.g13535.t1"/>
    </source>
</evidence>
<feature type="domain" description="DUF4246" evidence="2">
    <location>
        <begin position="10"/>
        <end position="61"/>
    </location>
</feature>
<dbReference type="WBParaSite" id="ACRNAN_scaffold261.g13535.t1">
    <property type="protein sequence ID" value="ACRNAN_scaffold261.g13535.t1"/>
    <property type="gene ID" value="ACRNAN_scaffold261.g13535"/>
</dbReference>
<evidence type="ECO:0000313" key="3">
    <source>
        <dbReference type="Proteomes" id="UP000887540"/>
    </source>
</evidence>
<feature type="domain" description="DUF4246" evidence="1">
    <location>
        <begin position="73"/>
        <end position="457"/>
    </location>
</feature>
<name>A0A914DGA4_9BILA</name>
<evidence type="ECO:0000259" key="2">
    <source>
        <dbReference type="Pfam" id="PF21666"/>
    </source>
</evidence>
<dbReference type="PANTHER" id="PTHR33119:SF1">
    <property type="entry name" value="FE2OG DIOXYGENASE DOMAIN-CONTAINING PROTEIN"/>
    <property type="match status" value="1"/>
</dbReference>
<sequence>MVEIQSVIPNPFQFVDSYESGLQPITLQELKLLSLEAAIRLKKDWTTKIFDESIVAKWKIEYNSQQDETIDDSYFDYAIAECRYQAESSSGGILMSPVDGVFQADGIVPQDVLGDLLESVTALENRPFKDWHPGSNGQVLDLVHPSLYSYVYGVSRQLPKQARKLAWNELFGRGEIQFFQGDDEQNQSHNESKKFQWLPSEFVVDSVTGAVHVDSYINNLHPEEHESLYATLEKIFSKFVPMFEILLTRLVNPIELRLKLPAYQWYVEEEGDDEDEEQTRTFIDLKPGDFTPPNLPENVISLKGKRLQVIVKLANIHLTHEKPSYPGGVWHVEGMLNERIVASGIYYYDMENITESRLSFRQPITEPGYEQDDDRGCQHFYGLENGSALTQELGYVCAEPGRLIVFPNVFQHKVEPFELVDKTRPGHRKILVFFLVDPNTSILSTARVPPQQNSWLFKEVCKIVPKISMLPDLAKKCIQEFLPITLDEAKIFREELMKERKYYIEDSNNTIFERPFSLCEH</sequence>
<dbReference type="InterPro" id="IPR049207">
    <property type="entry name" value="DUF4246_N"/>
</dbReference>
<dbReference type="InterPro" id="IPR025340">
    <property type="entry name" value="DUF4246"/>
</dbReference>
<keyword evidence="3" id="KW-1185">Reference proteome</keyword>
<dbReference type="Proteomes" id="UP000887540">
    <property type="component" value="Unplaced"/>
</dbReference>
<dbReference type="PANTHER" id="PTHR33119">
    <property type="entry name" value="IFI3P"/>
    <property type="match status" value="1"/>
</dbReference>
<evidence type="ECO:0000259" key="1">
    <source>
        <dbReference type="Pfam" id="PF14033"/>
    </source>
</evidence>
<dbReference type="Pfam" id="PF21666">
    <property type="entry name" value="DUF4246_N"/>
    <property type="match status" value="1"/>
</dbReference>
<reference evidence="4" key="1">
    <citation type="submission" date="2022-11" db="UniProtKB">
        <authorList>
            <consortium name="WormBaseParasite"/>
        </authorList>
    </citation>
    <scope>IDENTIFICATION</scope>
</reference>
<dbReference type="InterPro" id="IPR049192">
    <property type="entry name" value="DUF4246_C"/>
</dbReference>
<protein>
    <submittedName>
        <fullName evidence="4">Uncharacterized protein</fullName>
    </submittedName>
</protein>